<name>A0A8S5MLS3_9CAUD</name>
<organism evidence="1">
    <name type="scientific">Siphoviridae sp. ctXZx16</name>
    <dbReference type="NCBI Taxonomy" id="2826371"/>
    <lineage>
        <taxon>Viruses</taxon>
        <taxon>Duplodnaviria</taxon>
        <taxon>Heunggongvirae</taxon>
        <taxon>Uroviricota</taxon>
        <taxon>Caudoviricetes</taxon>
    </lineage>
</organism>
<proteinExistence type="predicted"/>
<sequence>MRQIDRLRNMSLEEIAPLLVSMTRVDLDGFKFSIPNGETFIRKEDAINACITWLDSEYERVNI</sequence>
<reference evidence="1" key="1">
    <citation type="journal article" date="2021" name="Proc. Natl. Acad. Sci. U.S.A.">
        <title>A Catalog of Tens of Thousands of Viruses from Human Metagenomes Reveals Hidden Associations with Chronic Diseases.</title>
        <authorList>
            <person name="Tisza M.J."/>
            <person name="Buck C.B."/>
        </authorList>
    </citation>
    <scope>NUCLEOTIDE SEQUENCE</scope>
    <source>
        <strain evidence="1">CtXZx16</strain>
    </source>
</reference>
<evidence type="ECO:0000313" key="1">
    <source>
        <dbReference type="EMBL" id="DAD82891.1"/>
    </source>
</evidence>
<accession>A0A8S5MLS3</accession>
<protein>
    <submittedName>
        <fullName evidence="1">Uncharacterized protein</fullName>
    </submittedName>
</protein>
<dbReference type="EMBL" id="BK014925">
    <property type="protein sequence ID" value="DAD82891.1"/>
    <property type="molecule type" value="Genomic_DNA"/>
</dbReference>